<feature type="domain" description="HTH cro/C1-type" evidence="2">
    <location>
        <begin position="18"/>
        <end position="69"/>
    </location>
</feature>
<dbReference type="AlphaFoldDB" id="A0A562RI13"/>
<protein>
    <recommendedName>
        <fullName evidence="2">HTH cro/C1-type domain-containing protein</fullName>
    </recommendedName>
</protein>
<dbReference type="Gene3D" id="1.10.287.1490">
    <property type="match status" value="1"/>
</dbReference>
<name>A0A562RI13_9BACT</name>
<accession>A0A562RI13</accession>
<feature type="compositionally biased region" description="Basic and acidic residues" evidence="1">
    <location>
        <begin position="182"/>
        <end position="191"/>
    </location>
</feature>
<dbReference type="Proteomes" id="UP000318307">
    <property type="component" value="Unassembled WGS sequence"/>
</dbReference>
<dbReference type="Pfam" id="PF13443">
    <property type="entry name" value="HTH_26"/>
    <property type="match status" value="1"/>
</dbReference>
<evidence type="ECO:0000313" key="3">
    <source>
        <dbReference type="EMBL" id="TWI68523.1"/>
    </source>
</evidence>
<sequence length="191" mass="22004">MNVRDQVCGTIGKRVEQLRLTAQELGDATGDTDKTAYRWCKTVLPRTQKIPAICKVLQITPNELFGFEDVAGSPKTGIKELVEKRGGMDDSIRQMYEERIEELRSRIEKQDSYIEKQDSYITDLQKTVERETRRSEKLEDRLEKTEARSEKLMTTLDELQEKVASLLQENSDLKNNTLQEESESRKKASGE</sequence>
<evidence type="ECO:0000259" key="2">
    <source>
        <dbReference type="Pfam" id="PF13443"/>
    </source>
</evidence>
<keyword evidence="4" id="KW-1185">Reference proteome</keyword>
<evidence type="ECO:0000256" key="1">
    <source>
        <dbReference type="SAM" id="MobiDB-lite"/>
    </source>
</evidence>
<feature type="region of interest" description="Disordered" evidence="1">
    <location>
        <begin position="168"/>
        <end position="191"/>
    </location>
</feature>
<dbReference type="EMBL" id="VLLC01000021">
    <property type="protein sequence ID" value="TWI68523.1"/>
    <property type="molecule type" value="Genomic_DNA"/>
</dbReference>
<organism evidence="3 4">
    <name type="scientific">Desulfobotulus alkaliphilus</name>
    <dbReference type="NCBI Taxonomy" id="622671"/>
    <lineage>
        <taxon>Bacteria</taxon>
        <taxon>Pseudomonadati</taxon>
        <taxon>Thermodesulfobacteriota</taxon>
        <taxon>Desulfobacteria</taxon>
        <taxon>Desulfobacterales</taxon>
        <taxon>Desulfobacteraceae</taxon>
        <taxon>Desulfobotulus</taxon>
    </lineage>
</organism>
<reference evidence="3 4" key="1">
    <citation type="submission" date="2019-07" db="EMBL/GenBank/DDBJ databases">
        <title>Genome sequencing of 100 strains of the haloalkaliphilic chemolithoautotrophic sulfur-oxidizing bacterium Thioalkalivibrio.</title>
        <authorList>
            <person name="Muyzer G."/>
        </authorList>
    </citation>
    <scope>NUCLEOTIDE SEQUENCE [LARGE SCALE GENOMIC DNA]</scope>
    <source>
        <strain evidence="3 4">ASO4-4</strain>
    </source>
</reference>
<feature type="compositionally biased region" description="Polar residues" evidence="1">
    <location>
        <begin position="168"/>
        <end position="179"/>
    </location>
</feature>
<comment type="caution">
    <text evidence="3">The sequence shown here is derived from an EMBL/GenBank/DDBJ whole genome shotgun (WGS) entry which is preliminary data.</text>
</comment>
<evidence type="ECO:0000313" key="4">
    <source>
        <dbReference type="Proteomes" id="UP000318307"/>
    </source>
</evidence>
<proteinExistence type="predicted"/>
<gene>
    <name evidence="3" type="ORF">LZ24_02495</name>
</gene>
<dbReference type="InterPro" id="IPR001387">
    <property type="entry name" value="Cro/C1-type_HTH"/>
</dbReference>